<dbReference type="SMART" id="SM00342">
    <property type="entry name" value="HTH_ARAC"/>
    <property type="match status" value="1"/>
</dbReference>
<evidence type="ECO:0000259" key="4">
    <source>
        <dbReference type="PROSITE" id="PS01124"/>
    </source>
</evidence>
<name>A0ABV2T5H4_9BACT</name>
<gene>
    <name evidence="5" type="ORF">ABR189_12855</name>
</gene>
<dbReference type="RefSeq" id="WP_354660903.1">
    <property type="nucleotide sequence ID" value="NZ_JBEXAC010000001.1"/>
</dbReference>
<evidence type="ECO:0000313" key="5">
    <source>
        <dbReference type="EMBL" id="MET6998268.1"/>
    </source>
</evidence>
<evidence type="ECO:0000256" key="1">
    <source>
        <dbReference type="ARBA" id="ARBA00023015"/>
    </source>
</evidence>
<keyword evidence="2" id="KW-0238">DNA-binding</keyword>
<dbReference type="Pfam" id="PF07883">
    <property type="entry name" value="Cupin_2"/>
    <property type="match status" value="1"/>
</dbReference>
<dbReference type="SUPFAM" id="SSF51182">
    <property type="entry name" value="RmlC-like cupins"/>
    <property type="match status" value="1"/>
</dbReference>
<dbReference type="PANTHER" id="PTHR43280">
    <property type="entry name" value="ARAC-FAMILY TRANSCRIPTIONAL REGULATOR"/>
    <property type="match status" value="1"/>
</dbReference>
<dbReference type="Pfam" id="PF12833">
    <property type="entry name" value="HTH_18"/>
    <property type="match status" value="1"/>
</dbReference>
<dbReference type="InterPro" id="IPR009057">
    <property type="entry name" value="Homeodomain-like_sf"/>
</dbReference>
<dbReference type="Gene3D" id="1.10.10.60">
    <property type="entry name" value="Homeodomain-like"/>
    <property type="match status" value="2"/>
</dbReference>
<dbReference type="SUPFAM" id="SSF46689">
    <property type="entry name" value="Homeodomain-like"/>
    <property type="match status" value="2"/>
</dbReference>
<accession>A0ABV2T5H4</accession>
<reference evidence="5 6" key="1">
    <citation type="submission" date="2024-06" db="EMBL/GenBank/DDBJ databases">
        <title>Chitinophaga defluvii sp. nov., isolated from municipal sewage.</title>
        <authorList>
            <person name="Zhang L."/>
        </authorList>
    </citation>
    <scope>NUCLEOTIDE SEQUENCE [LARGE SCALE GENOMIC DNA]</scope>
    <source>
        <strain evidence="5 6">H8</strain>
    </source>
</reference>
<dbReference type="EMBL" id="JBEXAC010000001">
    <property type="protein sequence ID" value="MET6998268.1"/>
    <property type="molecule type" value="Genomic_DNA"/>
</dbReference>
<evidence type="ECO:0000313" key="6">
    <source>
        <dbReference type="Proteomes" id="UP001549749"/>
    </source>
</evidence>
<organism evidence="5 6">
    <name type="scientific">Chitinophaga defluvii</name>
    <dbReference type="NCBI Taxonomy" id="3163343"/>
    <lineage>
        <taxon>Bacteria</taxon>
        <taxon>Pseudomonadati</taxon>
        <taxon>Bacteroidota</taxon>
        <taxon>Chitinophagia</taxon>
        <taxon>Chitinophagales</taxon>
        <taxon>Chitinophagaceae</taxon>
        <taxon>Chitinophaga</taxon>
    </lineage>
</organism>
<proteinExistence type="predicted"/>
<evidence type="ECO:0000256" key="2">
    <source>
        <dbReference type="ARBA" id="ARBA00023125"/>
    </source>
</evidence>
<comment type="caution">
    <text evidence="5">The sequence shown here is derived from an EMBL/GenBank/DDBJ whole genome shotgun (WGS) entry which is preliminary data.</text>
</comment>
<evidence type="ECO:0000256" key="3">
    <source>
        <dbReference type="ARBA" id="ARBA00023163"/>
    </source>
</evidence>
<dbReference type="InterPro" id="IPR018060">
    <property type="entry name" value="HTH_AraC"/>
</dbReference>
<dbReference type="Proteomes" id="UP001549749">
    <property type="component" value="Unassembled WGS sequence"/>
</dbReference>
<dbReference type="PROSITE" id="PS01124">
    <property type="entry name" value="HTH_ARAC_FAMILY_2"/>
    <property type="match status" value="1"/>
</dbReference>
<dbReference type="Gene3D" id="2.60.120.10">
    <property type="entry name" value="Jelly Rolls"/>
    <property type="match status" value="1"/>
</dbReference>
<dbReference type="PANTHER" id="PTHR43280:SF2">
    <property type="entry name" value="HTH-TYPE TRANSCRIPTIONAL REGULATOR EXSA"/>
    <property type="match status" value="1"/>
</dbReference>
<sequence length="297" mass="34106">MKAHFHKVLQDEQSSFSIRNSIGSNFGNQWHYHPQLELHYVIRGEGVRLIGDSVQNFSAGELLLLGENLPHTWRCNEPYTQNDPAYKAEAIVIQFLPDCFGKDFINLPEAGPMKKLFSNARNGLVIEGDTRDFVVPLMYKAVASSQMERMVTMMSVLHLISISNNLDYISSSNAFYRSSDAENIRLNEICSYSLKNYKKDISLEEIALIANLSVTSFCRYFKQMTNKTYNDFLTEIRISQACKMLIEGKISTDAICFECGFNNVSNFYRHFKKIKGVTPYEFKRKCMYANLYEQGAM</sequence>
<keyword evidence="6" id="KW-1185">Reference proteome</keyword>
<protein>
    <submittedName>
        <fullName evidence="5">AraC family transcriptional regulator</fullName>
    </submittedName>
</protein>
<feature type="domain" description="HTH araC/xylS-type" evidence="4">
    <location>
        <begin position="187"/>
        <end position="285"/>
    </location>
</feature>
<dbReference type="InterPro" id="IPR013096">
    <property type="entry name" value="Cupin_2"/>
</dbReference>
<keyword evidence="3" id="KW-0804">Transcription</keyword>
<dbReference type="InterPro" id="IPR014710">
    <property type="entry name" value="RmlC-like_jellyroll"/>
</dbReference>
<keyword evidence="1" id="KW-0805">Transcription regulation</keyword>
<dbReference type="InterPro" id="IPR011051">
    <property type="entry name" value="RmlC_Cupin_sf"/>
</dbReference>